<dbReference type="EMBL" id="BDSP01000114">
    <property type="protein sequence ID" value="GAX17308.1"/>
    <property type="molecule type" value="Genomic_DNA"/>
</dbReference>
<dbReference type="UniPathway" id="UPA00135">
    <property type="reaction ID" value="UER00198"/>
</dbReference>
<evidence type="ECO:0000313" key="13">
    <source>
        <dbReference type="Proteomes" id="UP000198406"/>
    </source>
</evidence>
<gene>
    <name evidence="12" type="ORF">FisN_10Lh171</name>
</gene>
<name>A0A1Z5JU46_FISSO</name>
<dbReference type="EC" id="3.1.3.3" evidence="4"/>
<proteinExistence type="inferred from homology"/>
<evidence type="ECO:0000256" key="8">
    <source>
        <dbReference type="ARBA" id="ARBA00022842"/>
    </source>
</evidence>
<evidence type="ECO:0000256" key="3">
    <source>
        <dbReference type="ARBA" id="ARBA00009184"/>
    </source>
</evidence>
<comment type="cofactor">
    <cofactor evidence="1">
        <name>Mg(2+)</name>
        <dbReference type="ChEBI" id="CHEBI:18420"/>
    </cofactor>
</comment>
<dbReference type="OrthoDB" id="27226at2759"/>
<dbReference type="InterPro" id="IPR004469">
    <property type="entry name" value="PSP"/>
</dbReference>
<dbReference type="NCBIfam" id="TIGR01488">
    <property type="entry name" value="HAD-SF-IB"/>
    <property type="match status" value="1"/>
</dbReference>
<dbReference type="PANTHER" id="PTHR43344:SF2">
    <property type="entry name" value="PHOSPHOSERINE PHOSPHATASE"/>
    <property type="match status" value="1"/>
</dbReference>
<dbReference type="AlphaFoldDB" id="A0A1Z5JU46"/>
<protein>
    <recommendedName>
        <fullName evidence="4">phosphoserine phosphatase</fullName>
        <ecNumber evidence="4">3.1.3.3</ecNumber>
    </recommendedName>
    <alternativeName>
        <fullName evidence="10">O-phosphoserine phosphohydrolase</fullName>
    </alternativeName>
</protein>
<dbReference type="GO" id="GO:0005737">
    <property type="term" value="C:cytoplasm"/>
    <property type="evidence" value="ECO:0007669"/>
    <property type="project" value="TreeGrafter"/>
</dbReference>
<keyword evidence="8" id="KW-0460">Magnesium</keyword>
<dbReference type="Proteomes" id="UP000198406">
    <property type="component" value="Unassembled WGS sequence"/>
</dbReference>
<keyword evidence="5" id="KW-0028">Amino-acid biosynthesis</keyword>
<dbReference type="GO" id="GO:0036424">
    <property type="term" value="F:L-phosphoserine phosphatase activity"/>
    <property type="evidence" value="ECO:0007669"/>
    <property type="project" value="InterPro"/>
</dbReference>
<dbReference type="InterPro" id="IPR036412">
    <property type="entry name" value="HAD-like_sf"/>
</dbReference>
<dbReference type="Pfam" id="PF12710">
    <property type="entry name" value="HAD"/>
    <property type="match status" value="1"/>
</dbReference>
<dbReference type="CDD" id="cd04309">
    <property type="entry name" value="HAD_PSP_eu"/>
    <property type="match status" value="1"/>
</dbReference>
<reference evidence="12 13" key="1">
    <citation type="journal article" date="2015" name="Plant Cell">
        <title>Oil accumulation by the oleaginous diatom Fistulifera solaris as revealed by the genome and transcriptome.</title>
        <authorList>
            <person name="Tanaka T."/>
            <person name="Maeda Y."/>
            <person name="Veluchamy A."/>
            <person name="Tanaka M."/>
            <person name="Abida H."/>
            <person name="Marechal E."/>
            <person name="Bowler C."/>
            <person name="Muto M."/>
            <person name="Sunaga Y."/>
            <person name="Tanaka M."/>
            <person name="Yoshino T."/>
            <person name="Taniguchi T."/>
            <person name="Fukuda Y."/>
            <person name="Nemoto M."/>
            <person name="Matsumoto M."/>
            <person name="Wong P.S."/>
            <person name="Aburatani S."/>
            <person name="Fujibuchi W."/>
        </authorList>
    </citation>
    <scope>NUCLEOTIDE SEQUENCE [LARGE SCALE GENOMIC DNA]</scope>
    <source>
        <strain evidence="12 13">JPCC DA0580</strain>
    </source>
</reference>
<dbReference type="SUPFAM" id="SSF56784">
    <property type="entry name" value="HAD-like"/>
    <property type="match status" value="1"/>
</dbReference>
<dbReference type="Gene3D" id="3.40.50.1000">
    <property type="entry name" value="HAD superfamily/HAD-like"/>
    <property type="match status" value="1"/>
</dbReference>
<evidence type="ECO:0000256" key="10">
    <source>
        <dbReference type="ARBA" id="ARBA00031693"/>
    </source>
</evidence>
<dbReference type="GO" id="GO:0000287">
    <property type="term" value="F:magnesium ion binding"/>
    <property type="evidence" value="ECO:0007669"/>
    <property type="project" value="TreeGrafter"/>
</dbReference>
<feature type="active site" description="Proton donor" evidence="11">
    <location>
        <position position="81"/>
    </location>
</feature>
<keyword evidence="7 12" id="KW-0378">Hydrolase</keyword>
<organism evidence="12 13">
    <name type="scientific">Fistulifera solaris</name>
    <name type="common">Oleaginous diatom</name>
    <dbReference type="NCBI Taxonomy" id="1519565"/>
    <lineage>
        <taxon>Eukaryota</taxon>
        <taxon>Sar</taxon>
        <taxon>Stramenopiles</taxon>
        <taxon>Ochrophyta</taxon>
        <taxon>Bacillariophyta</taxon>
        <taxon>Bacillariophyceae</taxon>
        <taxon>Bacillariophycidae</taxon>
        <taxon>Naviculales</taxon>
        <taxon>Naviculaceae</taxon>
        <taxon>Fistulifera</taxon>
    </lineage>
</organism>
<evidence type="ECO:0000256" key="1">
    <source>
        <dbReference type="ARBA" id="ARBA00001946"/>
    </source>
</evidence>
<dbReference type="PANTHER" id="PTHR43344">
    <property type="entry name" value="PHOSPHOSERINE PHOSPHATASE"/>
    <property type="match status" value="1"/>
</dbReference>
<dbReference type="GO" id="GO:0006564">
    <property type="term" value="P:L-serine biosynthetic process"/>
    <property type="evidence" value="ECO:0007669"/>
    <property type="project" value="UniProtKB-KW"/>
</dbReference>
<evidence type="ECO:0000256" key="6">
    <source>
        <dbReference type="ARBA" id="ARBA00022723"/>
    </source>
</evidence>
<evidence type="ECO:0000256" key="4">
    <source>
        <dbReference type="ARBA" id="ARBA00012640"/>
    </source>
</evidence>
<evidence type="ECO:0000256" key="5">
    <source>
        <dbReference type="ARBA" id="ARBA00022605"/>
    </source>
</evidence>
<dbReference type="InterPro" id="IPR023214">
    <property type="entry name" value="HAD_sf"/>
</dbReference>
<evidence type="ECO:0000256" key="7">
    <source>
        <dbReference type="ARBA" id="ARBA00022801"/>
    </source>
</evidence>
<dbReference type="InParanoid" id="A0A1Z5JU46"/>
<evidence type="ECO:0000313" key="12">
    <source>
        <dbReference type="EMBL" id="GAX17308.1"/>
    </source>
</evidence>
<keyword evidence="6" id="KW-0479">Metal-binding</keyword>
<dbReference type="Gene3D" id="1.10.150.210">
    <property type="entry name" value="Phosphoserine phosphatase, domain 2"/>
    <property type="match status" value="1"/>
</dbReference>
<comment type="similarity">
    <text evidence="3">Belongs to the HAD-like hydrolase superfamily. SerB family.</text>
</comment>
<comment type="caution">
    <text evidence="12">The sequence shown here is derived from an EMBL/GenBank/DDBJ whole genome shotgun (WGS) entry which is preliminary data.</text>
</comment>
<dbReference type="InterPro" id="IPR050582">
    <property type="entry name" value="HAD-like_SerB"/>
</dbReference>
<sequence length="288" mass="30905">MIAPQILRRSSRTLLSSTFLVSSCQKSLDSSRLMSSSSSSSSTSVSVFLQSLPNSDTFIGNDITGAIDNLMQADCVCFDVDSTVVDEEGIDVLADHLGLGEAVAALTKQAMEGGLPFQDALAQRLDLLKPSKQSIEECLEAHPLRLTPGVAEFIGELHSQNKHVYLVSGGFRIMIEPVAEMLNISVTDNIVANTILFDQDGQYAGFDPNEPTSRDMGKPKALQRIQEAGGYKTMIMIGDGATDAQAKPPAASFIGFGGVARREKVVQLSDWFVTDFGLLTKVVRAAAK</sequence>
<evidence type="ECO:0000256" key="2">
    <source>
        <dbReference type="ARBA" id="ARBA00005135"/>
    </source>
</evidence>
<comment type="pathway">
    <text evidence="2">Amino-acid biosynthesis; L-serine biosynthesis; L-serine from 3-phospho-D-glycerate: step 3/3.</text>
</comment>
<feature type="active site" description="Nucleophile" evidence="11">
    <location>
        <position position="79"/>
    </location>
</feature>
<keyword evidence="13" id="KW-1185">Reference proteome</keyword>
<keyword evidence="9" id="KW-0718">Serine biosynthesis</keyword>
<accession>A0A1Z5JU46</accession>
<evidence type="ECO:0000256" key="9">
    <source>
        <dbReference type="ARBA" id="ARBA00023299"/>
    </source>
</evidence>
<evidence type="ECO:0000256" key="11">
    <source>
        <dbReference type="PIRSR" id="PIRSR604469-1"/>
    </source>
</evidence>
<dbReference type="NCBIfam" id="TIGR00338">
    <property type="entry name" value="serB"/>
    <property type="match status" value="1"/>
</dbReference>